<dbReference type="EMBL" id="BJWL01000011">
    <property type="protein sequence ID" value="GFY96876.1"/>
    <property type="molecule type" value="Genomic_DNA"/>
</dbReference>
<gene>
    <name evidence="1" type="ORF">Acr_11g0011820</name>
</gene>
<accession>A0A7J0FEM2</accession>
<dbReference type="AlphaFoldDB" id="A0A7J0FEM2"/>
<organism evidence="1 2">
    <name type="scientific">Actinidia rufa</name>
    <dbReference type="NCBI Taxonomy" id="165716"/>
    <lineage>
        <taxon>Eukaryota</taxon>
        <taxon>Viridiplantae</taxon>
        <taxon>Streptophyta</taxon>
        <taxon>Embryophyta</taxon>
        <taxon>Tracheophyta</taxon>
        <taxon>Spermatophyta</taxon>
        <taxon>Magnoliopsida</taxon>
        <taxon>eudicotyledons</taxon>
        <taxon>Gunneridae</taxon>
        <taxon>Pentapetalae</taxon>
        <taxon>asterids</taxon>
        <taxon>Ericales</taxon>
        <taxon>Actinidiaceae</taxon>
        <taxon>Actinidia</taxon>
    </lineage>
</organism>
<protein>
    <submittedName>
        <fullName evidence="1">Uncharacterized protein</fullName>
    </submittedName>
</protein>
<reference evidence="1 2" key="1">
    <citation type="submission" date="2019-07" db="EMBL/GenBank/DDBJ databases">
        <title>De Novo Assembly of kiwifruit Actinidia rufa.</title>
        <authorList>
            <person name="Sugita-Konishi S."/>
            <person name="Sato K."/>
            <person name="Mori E."/>
            <person name="Abe Y."/>
            <person name="Kisaki G."/>
            <person name="Hamano K."/>
            <person name="Suezawa K."/>
            <person name="Otani M."/>
            <person name="Fukuda T."/>
            <person name="Manabe T."/>
            <person name="Gomi K."/>
            <person name="Tabuchi M."/>
            <person name="Akimitsu K."/>
            <person name="Kataoka I."/>
        </authorList>
    </citation>
    <scope>NUCLEOTIDE SEQUENCE [LARGE SCALE GENOMIC DNA]</scope>
    <source>
        <strain evidence="2">cv. Fuchu</strain>
    </source>
</reference>
<evidence type="ECO:0000313" key="1">
    <source>
        <dbReference type="EMBL" id="GFY96876.1"/>
    </source>
</evidence>
<keyword evidence="2" id="KW-1185">Reference proteome</keyword>
<name>A0A7J0FEM2_9ERIC</name>
<sequence>MGFEEKGNSGIARKWIRESVAKESKSDANFNRKLDVDSKNGRWEEMKINIVQERQRNGELGGHSFRADKGSVRGIKMGVGLERNYRQGEGNTQEGYEERGSREFKGLKKIGFEETGSNSGIARKWVRESGGKRKQKCWHSFRVDKGSIKGTTMGVGLERNDRQAEAVPYEKIFAKNVKLRRSNTPVVEKSYDEEVLERAAFKSLEGINDLVDKPRLSQNEMEERIQKLARW</sequence>
<dbReference type="Proteomes" id="UP000585474">
    <property type="component" value="Unassembled WGS sequence"/>
</dbReference>
<proteinExistence type="predicted"/>
<evidence type="ECO:0000313" key="2">
    <source>
        <dbReference type="Proteomes" id="UP000585474"/>
    </source>
</evidence>
<comment type="caution">
    <text evidence="1">The sequence shown here is derived from an EMBL/GenBank/DDBJ whole genome shotgun (WGS) entry which is preliminary data.</text>
</comment>